<proteinExistence type="predicted"/>
<evidence type="ECO:0000313" key="2">
    <source>
        <dbReference type="Proteomes" id="UP000008080"/>
    </source>
</evidence>
<dbReference type="InterPro" id="IPR012349">
    <property type="entry name" value="Split_barrel_FMN-bd"/>
</dbReference>
<name>Q6MJU8_BDEBA</name>
<evidence type="ECO:0008006" key="3">
    <source>
        <dbReference type="Google" id="ProtNLM"/>
    </source>
</evidence>
<dbReference type="HOGENOM" id="CLU_1700790_0_0_7"/>
<reference evidence="1 2" key="1">
    <citation type="journal article" date="2004" name="Science">
        <title>A predator unmasked: life cycle of Bdellovibrio bacteriovorus from a genomic perspective.</title>
        <authorList>
            <person name="Rendulic S."/>
            <person name="Jagtap P."/>
            <person name="Rosinus A."/>
            <person name="Eppinger M."/>
            <person name="Baar C."/>
            <person name="Lanz C."/>
            <person name="Keller H."/>
            <person name="Lambert C."/>
            <person name="Evans K.J."/>
            <person name="Goesmann A."/>
            <person name="Meyer F."/>
            <person name="Sockett R.E."/>
            <person name="Schuster S.C."/>
        </authorList>
    </citation>
    <scope>NUCLEOTIDE SEQUENCE [LARGE SCALE GENOMIC DNA]</scope>
    <source>
        <strain evidence="2">ATCC 15356 / DSM 50701 / NCIMB 9529 / HD100</strain>
    </source>
</reference>
<sequence>MGPMLNQEWSEFLENGVAMTLSCCDSELKSKGARCIGAVVGLDRKTVTFYIQKDSALRVLPILKEQSHVAVVASLPSTYKTLQVKGRYVSHREADARDRIILERYRELFFSETDKAGVPSSLMRLMVSFPSIAVDVEVTHLFLSTPGQHAGTPL</sequence>
<evidence type="ECO:0000313" key="1">
    <source>
        <dbReference type="EMBL" id="CAE80461.1"/>
    </source>
</evidence>
<dbReference type="KEGG" id="bba:Bd2670"/>
<dbReference type="AlphaFoldDB" id="Q6MJU8"/>
<organism evidence="1 2">
    <name type="scientific">Bdellovibrio bacteriovorus (strain ATCC 15356 / DSM 50701 / NCIMB 9529 / HD100)</name>
    <dbReference type="NCBI Taxonomy" id="264462"/>
    <lineage>
        <taxon>Bacteria</taxon>
        <taxon>Pseudomonadati</taxon>
        <taxon>Bdellovibrionota</taxon>
        <taxon>Bdellovibrionia</taxon>
        <taxon>Bdellovibrionales</taxon>
        <taxon>Pseudobdellovibrionaceae</taxon>
        <taxon>Bdellovibrio</taxon>
    </lineage>
</organism>
<dbReference type="STRING" id="264462.Bd2670"/>
<dbReference type="EMBL" id="BX842653">
    <property type="protein sequence ID" value="CAE80461.1"/>
    <property type="molecule type" value="Genomic_DNA"/>
</dbReference>
<dbReference type="Gene3D" id="2.30.110.10">
    <property type="entry name" value="Electron Transport, Fmn-binding Protein, Chain A"/>
    <property type="match status" value="1"/>
</dbReference>
<protein>
    <recommendedName>
        <fullName evidence="3">Pyridoxamine 5'-phosphate oxidase putative domain-containing protein</fullName>
    </recommendedName>
</protein>
<accession>Q6MJU8</accession>
<keyword evidence="2" id="KW-1185">Reference proteome</keyword>
<dbReference type="Proteomes" id="UP000008080">
    <property type="component" value="Chromosome"/>
</dbReference>
<dbReference type="eggNOG" id="COG3576">
    <property type="taxonomic scope" value="Bacteria"/>
</dbReference>
<gene>
    <name evidence="1" type="ordered locus">Bd2670</name>
</gene>
<dbReference type="SUPFAM" id="SSF50475">
    <property type="entry name" value="FMN-binding split barrel"/>
    <property type="match status" value="1"/>
</dbReference>